<organism evidence="1 2">
    <name type="scientific">Kineococcus gynurae</name>
    <dbReference type="NCBI Taxonomy" id="452979"/>
    <lineage>
        <taxon>Bacteria</taxon>
        <taxon>Bacillati</taxon>
        <taxon>Actinomycetota</taxon>
        <taxon>Actinomycetes</taxon>
        <taxon>Kineosporiales</taxon>
        <taxon>Kineosporiaceae</taxon>
        <taxon>Kineococcus</taxon>
    </lineage>
</organism>
<gene>
    <name evidence="1" type="ORF">ACFFVI_16220</name>
</gene>
<comment type="caution">
    <text evidence="1">The sequence shown here is derived from an EMBL/GenBank/DDBJ whole genome shotgun (WGS) entry which is preliminary data.</text>
</comment>
<proteinExistence type="predicted"/>
<evidence type="ECO:0000313" key="2">
    <source>
        <dbReference type="Proteomes" id="UP001589748"/>
    </source>
</evidence>
<dbReference type="Proteomes" id="UP001589748">
    <property type="component" value="Unassembled WGS sequence"/>
</dbReference>
<dbReference type="EMBL" id="JBHMDM010000007">
    <property type="protein sequence ID" value="MFB9378512.1"/>
    <property type="molecule type" value="Genomic_DNA"/>
</dbReference>
<dbReference type="RefSeq" id="WP_380136842.1">
    <property type="nucleotide sequence ID" value="NZ_JBHLUI010000008.1"/>
</dbReference>
<name>A0ABV5LWN9_9ACTN</name>
<keyword evidence="2" id="KW-1185">Reference proteome</keyword>
<dbReference type="InterPro" id="IPR027417">
    <property type="entry name" value="P-loop_NTPase"/>
</dbReference>
<protein>
    <recommendedName>
        <fullName evidence="3">Hpr(Ser) kinase/phosphatase</fullName>
    </recommendedName>
</protein>
<evidence type="ECO:0000313" key="1">
    <source>
        <dbReference type="EMBL" id="MFB9378512.1"/>
    </source>
</evidence>
<sequence length="320" mass="33076">MAHDPDAVVLGAMPAGVPADVPAGIPGVGAAYGLRLGDVPGAAHLLGAPVGDETAWTVRRVLDPAPDPDLDDAEDGAEDVVGPEQARHPLADGGWAVVDRRSATTTLWTPRPVRDAEVVHPYLASTAVVVAHWQGRLALHAGAVLLSVGSTGAVVAVLGARDAGKSTTTWALRQAGCPLVTDDVLVLDPHGHRVWPGPGCVDLRAGAAGHFEVGEALGVVGRRERWRVAAGDGELPARLHLAAVVEPVWGEPAVEDVPVPERLALLAGALALRVAPADPGALLRLLALPFLRWRRPRDFTALPAAVTDLLGALRARVPGA</sequence>
<dbReference type="SUPFAM" id="SSF53795">
    <property type="entry name" value="PEP carboxykinase-like"/>
    <property type="match status" value="1"/>
</dbReference>
<evidence type="ECO:0008006" key="3">
    <source>
        <dbReference type="Google" id="ProtNLM"/>
    </source>
</evidence>
<accession>A0ABV5LWN9</accession>
<reference evidence="1 2" key="1">
    <citation type="submission" date="2024-09" db="EMBL/GenBank/DDBJ databases">
        <authorList>
            <person name="Sun Q."/>
            <person name="Mori K."/>
        </authorList>
    </citation>
    <scope>NUCLEOTIDE SEQUENCE [LARGE SCALE GENOMIC DNA]</scope>
    <source>
        <strain evidence="1 2">TISTR 1856</strain>
    </source>
</reference>
<dbReference type="Gene3D" id="3.40.50.300">
    <property type="entry name" value="P-loop containing nucleotide triphosphate hydrolases"/>
    <property type="match status" value="1"/>
</dbReference>